<evidence type="ECO:0008006" key="3">
    <source>
        <dbReference type="Google" id="ProtNLM"/>
    </source>
</evidence>
<dbReference type="EMBL" id="AQHR01000088">
    <property type="protein sequence ID" value="EON76330.1"/>
    <property type="molecule type" value="Genomic_DNA"/>
</dbReference>
<sequence>MFLEFLNSMGLPRILNEVIAPKKNDFLDFEYFLLILISNLSLLVINDK</sequence>
<comment type="caution">
    <text evidence="1">The sequence shown here is derived from an EMBL/GenBank/DDBJ whole genome shotgun (WGS) entry which is preliminary data.</text>
</comment>
<proteinExistence type="predicted"/>
<reference evidence="1 2" key="1">
    <citation type="submission" date="2013-02" db="EMBL/GenBank/DDBJ databases">
        <title>A novel strain isolated from Lonar lake, Maharashtra, India.</title>
        <authorList>
            <person name="Singh A."/>
        </authorList>
    </citation>
    <scope>NUCLEOTIDE SEQUENCE [LARGE SCALE GENOMIC DNA]</scope>
    <source>
        <strain evidence="1 2">AK24</strain>
    </source>
</reference>
<protein>
    <recommendedName>
        <fullName evidence="3">Transposase</fullName>
    </recommendedName>
</protein>
<keyword evidence="2" id="KW-1185">Reference proteome</keyword>
<evidence type="ECO:0000313" key="2">
    <source>
        <dbReference type="Proteomes" id="UP000013909"/>
    </source>
</evidence>
<dbReference type="AlphaFoldDB" id="R7ZQE0"/>
<organism evidence="1 2">
    <name type="scientific">Lunatimonas lonarensis</name>
    <dbReference type="NCBI Taxonomy" id="1232681"/>
    <lineage>
        <taxon>Bacteria</taxon>
        <taxon>Pseudomonadati</taxon>
        <taxon>Bacteroidota</taxon>
        <taxon>Cytophagia</taxon>
        <taxon>Cytophagales</taxon>
        <taxon>Cyclobacteriaceae</taxon>
    </lineage>
</organism>
<accession>R7ZQE0</accession>
<dbReference type="Proteomes" id="UP000013909">
    <property type="component" value="Unassembled WGS sequence"/>
</dbReference>
<gene>
    <name evidence="1" type="ORF">ADIS_3458</name>
</gene>
<name>R7ZQE0_9BACT</name>
<evidence type="ECO:0000313" key="1">
    <source>
        <dbReference type="EMBL" id="EON76330.1"/>
    </source>
</evidence>